<comment type="caution">
    <text evidence="1">The sequence shown here is derived from an EMBL/GenBank/DDBJ whole genome shotgun (WGS) entry which is preliminary data.</text>
</comment>
<reference evidence="1 2" key="1">
    <citation type="submission" date="2021-06" db="EMBL/GenBank/DDBJ databases">
        <title>Caerostris extrusa draft genome.</title>
        <authorList>
            <person name="Kono N."/>
            <person name="Arakawa K."/>
        </authorList>
    </citation>
    <scope>NUCLEOTIDE SEQUENCE [LARGE SCALE GENOMIC DNA]</scope>
</reference>
<dbReference type="AlphaFoldDB" id="A0AAV4SHH1"/>
<proteinExistence type="predicted"/>
<gene>
    <name evidence="1" type="ORF">CEXT_249291</name>
</gene>
<name>A0AAV4SHH1_CAEEX</name>
<dbReference type="EMBL" id="BPLR01009527">
    <property type="protein sequence ID" value="GIY32641.1"/>
    <property type="molecule type" value="Genomic_DNA"/>
</dbReference>
<dbReference type="Proteomes" id="UP001054945">
    <property type="component" value="Unassembled WGS sequence"/>
</dbReference>
<protein>
    <submittedName>
        <fullName evidence="1">Uncharacterized protein</fullName>
    </submittedName>
</protein>
<sequence length="196" mass="21959">MSRVKTSGRHSDSGEWKFFTKFLEGVLDRGWRGVMTSRDDAVRKILVLQLTPLQVLKSGSYLKKFFGSSAVLRCSERSGSIHNCHCVIRLCCHGSLVLRHGFTGATCCTTQWKSLAKYKEEESVVVEHVCVVGVQVSGPHVESLRVRQPALLPAYRDAREEMAGTNSGSRCTAFRNRPSATSFFPRFLWKEETTQG</sequence>
<keyword evidence="2" id="KW-1185">Reference proteome</keyword>
<evidence type="ECO:0000313" key="2">
    <source>
        <dbReference type="Proteomes" id="UP001054945"/>
    </source>
</evidence>
<evidence type="ECO:0000313" key="1">
    <source>
        <dbReference type="EMBL" id="GIY32641.1"/>
    </source>
</evidence>
<organism evidence="1 2">
    <name type="scientific">Caerostris extrusa</name>
    <name type="common">Bark spider</name>
    <name type="synonym">Caerostris bankana</name>
    <dbReference type="NCBI Taxonomy" id="172846"/>
    <lineage>
        <taxon>Eukaryota</taxon>
        <taxon>Metazoa</taxon>
        <taxon>Ecdysozoa</taxon>
        <taxon>Arthropoda</taxon>
        <taxon>Chelicerata</taxon>
        <taxon>Arachnida</taxon>
        <taxon>Araneae</taxon>
        <taxon>Araneomorphae</taxon>
        <taxon>Entelegynae</taxon>
        <taxon>Araneoidea</taxon>
        <taxon>Araneidae</taxon>
        <taxon>Caerostris</taxon>
    </lineage>
</organism>
<accession>A0AAV4SHH1</accession>